<accession>A0A381YQ69</accession>
<dbReference type="InterPro" id="IPR036856">
    <property type="entry name" value="Ald_Oxase/Xan_DH_a/b_sf"/>
</dbReference>
<dbReference type="Gene3D" id="3.30.365.10">
    <property type="entry name" value="Aldehyde oxidase/xanthine dehydrogenase, molybdopterin binding domain"/>
    <property type="match status" value="4"/>
</dbReference>
<keyword evidence="2" id="KW-0560">Oxidoreductase</keyword>
<keyword evidence="1" id="KW-0500">Molybdenum</keyword>
<dbReference type="InterPro" id="IPR000674">
    <property type="entry name" value="Ald_Oxase/Xan_DH_a/b"/>
</dbReference>
<dbReference type="SUPFAM" id="SSF54665">
    <property type="entry name" value="CO dehydrogenase molybdoprotein N-domain-like"/>
    <property type="match status" value="1"/>
</dbReference>
<dbReference type="EMBL" id="UINC01018765">
    <property type="protein sequence ID" value="SVA79094.1"/>
    <property type="molecule type" value="Genomic_DNA"/>
</dbReference>
<dbReference type="GO" id="GO:0016491">
    <property type="term" value="F:oxidoreductase activity"/>
    <property type="evidence" value="ECO:0007669"/>
    <property type="project" value="UniProtKB-KW"/>
</dbReference>
<dbReference type="Pfam" id="PF01315">
    <property type="entry name" value="Ald_Xan_dh_C"/>
    <property type="match status" value="1"/>
</dbReference>
<dbReference type="SUPFAM" id="SSF56003">
    <property type="entry name" value="Molybdenum cofactor-binding domain"/>
    <property type="match status" value="1"/>
</dbReference>
<evidence type="ECO:0000259" key="3">
    <source>
        <dbReference type="SMART" id="SM01008"/>
    </source>
</evidence>
<sequence length="733" mass="77254">VRGRGGYAGNVALDGMLHAHFVRSTVAHGEILSVEVDDARTMPGVVAVYTAADLGLADRRPAMKVYPAAMARPFLARDRVRFVGEPLAVVLADDPYRAADAADAVWADVEPLKAVVDMDDALAAETLLFDDLDHNICWEQSARTPIDFVDCEVVVEADLVNSRVAAVSIEARVATATYEDDRLTCWASSQGAHSHRDDVVRALGLDTDDVRVVVTDVGGGFGAKGMASEEEIVVAQLARLHGRPVRWAETRTENLIGYVHGRAQNQTVTMGGTRDGRITHYRLRVVQDSGAYPKWGAFLPEFTRWMASGVYDIANVEFSSTSVATNTAPTCAYRGAGRPEATAAIERAVDLFAAEIGMDPAEVRRANLPGPDAFPYTNGTGTVYDSGDYQAALDRALAAADYPGLRAEQQRRRAAGDCRQLGVGLGTYVEVTGFGGSEYGRVELNADGTVRAVTGSTPIGTGHVTTWAMLVADRLAIPLDDVVIVYGDTDLVPSGGTTGGSRSVQLAGSAMVDASDKLVDAARQVVADLLEAAVDDVVLDREGGGFHVAGTPALSRTWAEVGAATEGSGKGLSGLSDFSQEGATFPFGTHLVVVEVDTETGLVVVERIVAVDDAGILVNPLLAAGQIHGGLAQGVAQALLEEFRYDPDGNPQTSNLADYTAVSTMEVPSYERIVMETTTPVNPLGAKGIGEAGSIGSTAAVQNAVVDALAHLGIRHLDMPLTPERIWQALAGS</sequence>
<evidence type="ECO:0000256" key="2">
    <source>
        <dbReference type="ARBA" id="ARBA00023002"/>
    </source>
</evidence>
<dbReference type="InterPro" id="IPR008274">
    <property type="entry name" value="AldOxase/xan_DH_MoCoBD1"/>
</dbReference>
<dbReference type="InterPro" id="IPR016208">
    <property type="entry name" value="Ald_Oxase/xanthine_DH-like"/>
</dbReference>
<dbReference type="PANTHER" id="PTHR11908:SF132">
    <property type="entry name" value="ALDEHYDE OXIDASE 1-RELATED"/>
    <property type="match status" value="1"/>
</dbReference>
<proteinExistence type="predicted"/>
<protein>
    <recommendedName>
        <fullName evidence="3">Aldehyde oxidase/xanthine dehydrogenase a/b hammerhead domain-containing protein</fullName>
    </recommendedName>
</protein>
<dbReference type="Pfam" id="PF20256">
    <property type="entry name" value="MoCoBD_2"/>
    <property type="match status" value="1"/>
</dbReference>
<evidence type="ECO:0000313" key="4">
    <source>
        <dbReference type="EMBL" id="SVA79094.1"/>
    </source>
</evidence>
<gene>
    <name evidence="4" type="ORF">METZ01_LOCUS131948</name>
</gene>
<dbReference type="PANTHER" id="PTHR11908">
    <property type="entry name" value="XANTHINE DEHYDROGENASE"/>
    <property type="match status" value="1"/>
</dbReference>
<dbReference type="InterPro" id="IPR037165">
    <property type="entry name" value="AldOxase/xan_DH_Mopterin-bd_sf"/>
</dbReference>
<feature type="domain" description="Aldehyde oxidase/xanthine dehydrogenase a/b hammerhead" evidence="3">
    <location>
        <begin position="2"/>
        <end position="113"/>
    </location>
</feature>
<dbReference type="AlphaFoldDB" id="A0A381YQ69"/>
<dbReference type="InterPro" id="IPR046867">
    <property type="entry name" value="AldOxase/xan_DH_MoCoBD2"/>
</dbReference>
<reference evidence="4" key="1">
    <citation type="submission" date="2018-05" db="EMBL/GenBank/DDBJ databases">
        <authorList>
            <person name="Lanie J.A."/>
            <person name="Ng W.-L."/>
            <person name="Kazmierczak K.M."/>
            <person name="Andrzejewski T.M."/>
            <person name="Davidsen T.M."/>
            <person name="Wayne K.J."/>
            <person name="Tettelin H."/>
            <person name="Glass J.I."/>
            <person name="Rusch D."/>
            <person name="Podicherti R."/>
            <person name="Tsui H.-C.T."/>
            <person name="Winkler M.E."/>
        </authorList>
    </citation>
    <scope>NUCLEOTIDE SEQUENCE</scope>
</reference>
<dbReference type="GO" id="GO:0005506">
    <property type="term" value="F:iron ion binding"/>
    <property type="evidence" value="ECO:0007669"/>
    <property type="project" value="InterPro"/>
</dbReference>
<evidence type="ECO:0000256" key="1">
    <source>
        <dbReference type="ARBA" id="ARBA00022505"/>
    </source>
</evidence>
<dbReference type="SMART" id="SM01008">
    <property type="entry name" value="Ald_Xan_dh_C"/>
    <property type="match status" value="1"/>
</dbReference>
<name>A0A381YQ69_9ZZZZ</name>
<feature type="non-terminal residue" evidence="4">
    <location>
        <position position="1"/>
    </location>
</feature>
<organism evidence="4">
    <name type="scientific">marine metagenome</name>
    <dbReference type="NCBI Taxonomy" id="408172"/>
    <lineage>
        <taxon>unclassified sequences</taxon>
        <taxon>metagenomes</taxon>
        <taxon>ecological metagenomes</taxon>
    </lineage>
</organism>
<dbReference type="Pfam" id="PF02738">
    <property type="entry name" value="MoCoBD_1"/>
    <property type="match status" value="1"/>
</dbReference>
<dbReference type="Gene3D" id="3.90.1170.50">
    <property type="entry name" value="Aldehyde oxidase/xanthine dehydrogenase, a/b hammerhead"/>
    <property type="match status" value="1"/>
</dbReference>